<evidence type="ECO:0000256" key="1">
    <source>
        <dbReference type="SAM" id="SignalP"/>
    </source>
</evidence>
<dbReference type="Proteomes" id="UP000237662">
    <property type="component" value="Unassembled WGS sequence"/>
</dbReference>
<dbReference type="OrthoDB" id="9771112at2"/>
<evidence type="ECO:0000313" key="3">
    <source>
        <dbReference type="EMBL" id="PPK88155.1"/>
    </source>
</evidence>
<comment type="caution">
    <text evidence="3">The sequence shown here is derived from an EMBL/GenBank/DDBJ whole genome shotgun (WGS) entry which is preliminary data.</text>
</comment>
<sequence length="859" mass="98330">MKSRFLLFTIVVAASLLHCGDHASSSDSSRENHPLSDSLEVLRKEYEAARLPEAMARARRLRLLTERSINVPPSIRTMGYQYLALLHFDRAYHRDSVEYFTRLAEAQMPAEPSGSLRARQLLCQAYQAFLDWSYRDIQIYAQYGRHLLAESSVEDEFLNALLLTIEGRGCKQQADKMSARSDKEIWWDISAELLKEADRTLDRIDSPWRGYPLEHLAILTTRRPEADQTFFKIVETIDRIENGTPFFGSRDRLLAYFHYHRDNYDSTVVYAGRLVSDTTSFNYGYVDEAYYYLMKVLEFRQDFRAATSMAKSNMQSFGCCPPGEEDPLSCHLRLQCTSLLNPMSDYQLKLYKDSGDRIYLNRANLYAQTALNRYDAAIRGINEESVLNRSLVVGERLFSSVLRASVAVAQDEPNQEHLDAAFQAMEGEKSFLLVQELMDRTSNKAGDSSQYTTTALVEVETEIQLLKTEFDTDRGLSEEQLERFWLLNQQRIPLRARILDRRKEVISASGLRDESNTLPYVCERLNASQALLEFSEVDSFLILLYVDRDTQALYTAPLRPVTEHLLAFTDHFNTARGLEVEEYARVANQLLQDIAGPVVQLMRQRKELLVVPSPHLQSLPFSALVIDRGPNPSEFSDLRYAVDEWNIRYLSSWRTERHLAQRRNALRGEAPVVGIWTHSQLDGYLGDVAQESIAATSTDYNHYRKDDCSSKSFLRFAKQYDILHLSAHAKADTQHLHRNFLYMAPGDSLNELRISERSWDARLVVLAACSTDRGQSFSREGNFSLRRSFHLAGVPDVVASFYDIPASATNRILMDFYRYHLGRGCTVSESLARAQRRAAHRSEAQRDADPRQWAGLLAG</sequence>
<evidence type="ECO:0000259" key="2">
    <source>
        <dbReference type="Pfam" id="PF12770"/>
    </source>
</evidence>
<keyword evidence="1" id="KW-0732">Signal</keyword>
<reference evidence="3 4" key="1">
    <citation type="submission" date="2018-02" db="EMBL/GenBank/DDBJ databases">
        <title>Genomic Encyclopedia of Archaeal and Bacterial Type Strains, Phase II (KMG-II): from individual species to whole genera.</title>
        <authorList>
            <person name="Goeker M."/>
        </authorList>
    </citation>
    <scope>NUCLEOTIDE SEQUENCE [LARGE SCALE GENOMIC DNA]</scope>
    <source>
        <strain evidence="3 4">DSM 29526</strain>
    </source>
</reference>
<dbReference type="InterPro" id="IPR024983">
    <property type="entry name" value="CHAT_dom"/>
</dbReference>
<name>A0A2S6I9I2_9BACT</name>
<proteinExistence type="predicted"/>
<feature type="chain" id="PRO_5015666038" evidence="1">
    <location>
        <begin position="24"/>
        <end position="859"/>
    </location>
</feature>
<dbReference type="Pfam" id="PF12770">
    <property type="entry name" value="CHAT"/>
    <property type="match status" value="1"/>
</dbReference>
<dbReference type="AlphaFoldDB" id="A0A2S6I9I2"/>
<feature type="domain" description="CHAT" evidence="2">
    <location>
        <begin position="585"/>
        <end position="856"/>
    </location>
</feature>
<protein>
    <submittedName>
        <fullName evidence="3">CHAT domain-containing protein</fullName>
    </submittedName>
</protein>
<gene>
    <name evidence="3" type="ORF">CLV84_1120</name>
</gene>
<dbReference type="EMBL" id="PTJC01000005">
    <property type="protein sequence ID" value="PPK88155.1"/>
    <property type="molecule type" value="Genomic_DNA"/>
</dbReference>
<organism evidence="3 4">
    <name type="scientific">Neolewinella xylanilytica</name>
    <dbReference type="NCBI Taxonomy" id="1514080"/>
    <lineage>
        <taxon>Bacteria</taxon>
        <taxon>Pseudomonadati</taxon>
        <taxon>Bacteroidota</taxon>
        <taxon>Saprospiria</taxon>
        <taxon>Saprospirales</taxon>
        <taxon>Lewinellaceae</taxon>
        <taxon>Neolewinella</taxon>
    </lineage>
</organism>
<keyword evidence="4" id="KW-1185">Reference proteome</keyword>
<accession>A0A2S6I9I2</accession>
<feature type="signal peptide" evidence="1">
    <location>
        <begin position="1"/>
        <end position="23"/>
    </location>
</feature>
<evidence type="ECO:0000313" key="4">
    <source>
        <dbReference type="Proteomes" id="UP000237662"/>
    </source>
</evidence>
<dbReference type="RefSeq" id="WP_104418728.1">
    <property type="nucleotide sequence ID" value="NZ_PTJC01000005.1"/>
</dbReference>